<sequence>MGTISIADILELPVQQRIQLVELIWDSVAAVPEAVEVSPELKAELESRLIEFERNPESGYSWDQVKSRLKDGSWRTA</sequence>
<evidence type="ECO:0000313" key="2">
    <source>
        <dbReference type="Proteomes" id="UP000077857"/>
    </source>
</evidence>
<gene>
    <name evidence="1" type="ORF">A1507_16160</name>
</gene>
<proteinExistence type="predicted"/>
<dbReference type="OrthoDB" id="291542at2"/>
<accession>A0A177N7H5</accession>
<reference evidence="1 2" key="1">
    <citation type="submission" date="2016-03" db="EMBL/GenBank/DDBJ databases">
        <authorList>
            <person name="Ploux O."/>
        </authorList>
    </citation>
    <scope>NUCLEOTIDE SEQUENCE [LARGE SCALE GENOMIC DNA]</scope>
    <source>
        <strain evidence="1 2">R-45378</strain>
    </source>
</reference>
<organism evidence="1 2">
    <name type="scientific">Methylomonas koyamae</name>
    <dbReference type="NCBI Taxonomy" id="702114"/>
    <lineage>
        <taxon>Bacteria</taxon>
        <taxon>Pseudomonadati</taxon>
        <taxon>Pseudomonadota</taxon>
        <taxon>Gammaproteobacteria</taxon>
        <taxon>Methylococcales</taxon>
        <taxon>Methylococcaceae</taxon>
        <taxon>Methylomonas</taxon>
    </lineage>
</organism>
<dbReference type="NCBIfam" id="TIGR02574">
    <property type="entry name" value="stabl_TIGR02574"/>
    <property type="match status" value="1"/>
</dbReference>
<dbReference type="RefSeq" id="WP_064041264.1">
    <property type="nucleotide sequence ID" value="NZ_LUUJ01000095.1"/>
</dbReference>
<dbReference type="AlphaFoldDB" id="A0A177N7H5"/>
<dbReference type="Proteomes" id="UP000077857">
    <property type="component" value="Unassembled WGS sequence"/>
</dbReference>
<name>A0A177N7H5_9GAMM</name>
<dbReference type="Pfam" id="PF09720">
    <property type="entry name" value="Unstab_antitox"/>
    <property type="match status" value="1"/>
</dbReference>
<dbReference type="EMBL" id="LUUJ01000095">
    <property type="protein sequence ID" value="OAI13821.1"/>
    <property type="molecule type" value="Genomic_DNA"/>
</dbReference>
<protein>
    <submittedName>
        <fullName evidence="1">Addiction module protein</fullName>
    </submittedName>
</protein>
<dbReference type="InterPro" id="IPR013406">
    <property type="entry name" value="CHP02574_addiction_mod"/>
</dbReference>
<comment type="caution">
    <text evidence="1">The sequence shown here is derived from an EMBL/GenBank/DDBJ whole genome shotgun (WGS) entry which is preliminary data.</text>
</comment>
<evidence type="ECO:0000313" key="1">
    <source>
        <dbReference type="EMBL" id="OAI13821.1"/>
    </source>
</evidence>